<dbReference type="PANTHER" id="PTHR20992:SF9">
    <property type="entry name" value="AT15442P-RELATED"/>
    <property type="match status" value="1"/>
</dbReference>
<comment type="caution">
    <text evidence="2">The sequence shown here is derived from an EMBL/GenBank/DDBJ whole genome shotgun (WGS) entry which is preliminary data.</text>
</comment>
<feature type="transmembrane region" description="Helical" evidence="1">
    <location>
        <begin position="274"/>
        <end position="294"/>
    </location>
</feature>
<sequence>MGSRGRAPVSLQIVRRHPVPDDRADDRGLGLLHLRAVCPPESTDAAVTALRAEPGATLITVQRGASVEPPGDLVQADIARESANDVLAGLRGLGIGDYGGIMLSPVETVLSAPADRAVEAAPGDPSDAIVWEELLAQTHEESTLNPTFLAFITIACLLAVVGVATDSPVTVVGAMVVGPEFGPLAAVAVAVVRRDFRLARRSILALLIGFPVAMGIATLASLVWEQFGWITVDRIHAIRNVDFIYEVGPFSLVVALLAGAAGMMSLVTAKSAALVGVFISVTTIPAAGFAAVAATVGEWHKAFESIGQLGLNMVGIVVAGIIVLRLRPHHGHALGPPRPKRLNILSRWWFGGE</sequence>
<evidence type="ECO:0000313" key="3">
    <source>
        <dbReference type="Proteomes" id="UP000215506"/>
    </source>
</evidence>
<feature type="transmembrane region" description="Helical" evidence="1">
    <location>
        <begin position="171"/>
        <end position="192"/>
    </location>
</feature>
<evidence type="ECO:0000313" key="2">
    <source>
        <dbReference type="EMBL" id="OXR43525.1"/>
    </source>
</evidence>
<accession>A0A231H3V6</accession>
<feature type="transmembrane region" description="Helical" evidence="1">
    <location>
        <begin position="306"/>
        <end position="324"/>
    </location>
</feature>
<dbReference type="InterPro" id="IPR005240">
    <property type="entry name" value="DUF389"/>
</dbReference>
<feature type="transmembrane region" description="Helical" evidence="1">
    <location>
        <begin position="147"/>
        <end position="165"/>
    </location>
</feature>
<dbReference type="Pfam" id="PF04087">
    <property type="entry name" value="DUF389"/>
    <property type="match status" value="1"/>
</dbReference>
<keyword evidence="1" id="KW-0472">Membrane</keyword>
<name>A0A231H3V6_9NOCA</name>
<dbReference type="Proteomes" id="UP000215506">
    <property type="component" value="Unassembled WGS sequence"/>
</dbReference>
<dbReference type="AlphaFoldDB" id="A0A231H3V6"/>
<gene>
    <name evidence="2" type="ORF">B7C42_04393</name>
</gene>
<reference evidence="2 3" key="1">
    <citation type="submission" date="2017-07" db="EMBL/GenBank/DDBJ databases">
        <title>First draft Genome Sequence of Nocardia cerradoensis isolated from human infection.</title>
        <authorList>
            <person name="Carrasco G."/>
        </authorList>
    </citation>
    <scope>NUCLEOTIDE SEQUENCE [LARGE SCALE GENOMIC DNA]</scope>
    <source>
        <strain evidence="2 3">CNM20130759</strain>
    </source>
</reference>
<keyword evidence="1" id="KW-1133">Transmembrane helix</keyword>
<keyword evidence="3" id="KW-1185">Reference proteome</keyword>
<evidence type="ECO:0008006" key="4">
    <source>
        <dbReference type="Google" id="ProtNLM"/>
    </source>
</evidence>
<evidence type="ECO:0000256" key="1">
    <source>
        <dbReference type="SAM" id="Phobius"/>
    </source>
</evidence>
<feature type="transmembrane region" description="Helical" evidence="1">
    <location>
        <begin position="244"/>
        <end position="267"/>
    </location>
</feature>
<feature type="transmembrane region" description="Helical" evidence="1">
    <location>
        <begin position="204"/>
        <end position="224"/>
    </location>
</feature>
<proteinExistence type="predicted"/>
<organism evidence="2 3">
    <name type="scientific">Nocardia cerradoensis</name>
    <dbReference type="NCBI Taxonomy" id="85688"/>
    <lineage>
        <taxon>Bacteria</taxon>
        <taxon>Bacillati</taxon>
        <taxon>Actinomycetota</taxon>
        <taxon>Actinomycetes</taxon>
        <taxon>Mycobacteriales</taxon>
        <taxon>Nocardiaceae</taxon>
        <taxon>Nocardia</taxon>
    </lineage>
</organism>
<dbReference type="EMBL" id="NGAF01000009">
    <property type="protein sequence ID" value="OXR43525.1"/>
    <property type="molecule type" value="Genomic_DNA"/>
</dbReference>
<protein>
    <recommendedName>
        <fullName evidence="4">DUF389 domain-containing protein</fullName>
    </recommendedName>
</protein>
<keyword evidence="1" id="KW-0812">Transmembrane</keyword>
<dbReference type="PANTHER" id="PTHR20992">
    <property type="entry name" value="AT15442P-RELATED"/>
    <property type="match status" value="1"/>
</dbReference>